<proteinExistence type="predicted"/>
<organism evidence="1 2">
    <name type="scientific">Parelaphostrongylus tenuis</name>
    <name type="common">Meningeal worm</name>
    <dbReference type="NCBI Taxonomy" id="148309"/>
    <lineage>
        <taxon>Eukaryota</taxon>
        <taxon>Metazoa</taxon>
        <taxon>Ecdysozoa</taxon>
        <taxon>Nematoda</taxon>
        <taxon>Chromadorea</taxon>
        <taxon>Rhabditida</taxon>
        <taxon>Rhabditina</taxon>
        <taxon>Rhabditomorpha</taxon>
        <taxon>Strongyloidea</taxon>
        <taxon>Metastrongylidae</taxon>
        <taxon>Parelaphostrongylus</taxon>
    </lineage>
</organism>
<dbReference type="Proteomes" id="UP001196413">
    <property type="component" value="Unassembled WGS sequence"/>
</dbReference>
<name>A0AAD5R4X6_PARTN</name>
<evidence type="ECO:0000313" key="1">
    <source>
        <dbReference type="EMBL" id="KAJ1369733.1"/>
    </source>
</evidence>
<comment type="caution">
    <text evidence="1">The sequence shown here is derived from an EMBL/GenBank/DDBJ whole genome shotgun (WGS) entry which is preliminary data.</text>
</comment>
<sequence>MFPGFLTKVDQTHNNLLTSQSIQPLAAYGDEMRTHWHGILKAPGKKMNKVELKLFLRLHILPEARHPSTWIGTRNFIELVGQRVAWGEESWRSAITVPAGLWAYSMADRWRLEVVEKLDRWVARVVCWWTTSSAIPSS</sequence>
<gene>
    <name evidence="1" type="ORF">KIN20_031280</name>
</gene>
<keyword evidence="2" id="KW-1185">Reference proteome</keyword>
<accession>A0AAD5R4X6</accession>
<evidence type="ECO:0000313" key="2">
    <source>
        <dbReference type="Proteomes" id="UP001196413"/>
    </source>
</evidence>
<protein>
    <submittedName>
        <fullName evidence="1">Uncharacterized protein</fullName>
    </submittedName>
</protein>
<dbReference type="EMBL" id="JAHQIW010006666">
    <property type="protein sequence ID" value="KAJ1369733.1"/>
    <property type="molecule type" value="Genomic_DNA"/>
</dbReference>
<reference evidence="1" key="1">
    <citation type="submission" date="2021-06" db="EMBL/GenBank/DDBJ databases">
        <title>Parelaphostrongylus tenuis whole genome reference sequence.</title>
        <authorList>
            <person name="Garwood T.J."/>
            <person name="Larsen P.A."/>
            <person name="Fountain-Jones N.M."/>
            <person name="Garbe J.R."/>
            <person name="Macchietto M.G."/>
            <person name="Kania S.A."/>
            <person name="Gerhold R.W."/>
            <person name="Richards J.E."/>
            <person name="Wolf T.M."/>
        </authorList>
    </citation>
    <scope>NUCLEOTIDE SEQUENCE</scope>
    <source>
        <strain evidence="1">MNPRO001-30</strain>
        <tissue evidence="1">Meninges</tissue>
    </source>
</reference>
<dbReference type="AlphaFoldDB" id="A0AAD5R4X6"/>